<keyword evidence="5" id="KW-1185">Reference proteome</keyword>
<proteinExistence type="predicted"/>
<gene>
    <name evidence="4" type="ORF">C7S10_12905</name>
</gene>
<dbReference type="InterPro" id="IPR036097">
    <property type="entry name" value="HisK_dim/P_sf"/>
</dbReference>
<reference evidence="4 5" key="1">
    <citation type="submission" date="2018-03" db="EMBL/GenBank/DDBJ databases">
        <authorList>
            <person name="Keele B.F."/>
        </authorList>
    </citation>
    <scope>NUCLEOTIDE SEQUENCE [LARGE SCALE GENOMIC DNA]</scope>
    <source>
        <strain evidence="4 5">IB-3</strain>
    </source>
</reference>
<evidence type="ECO:0000256" key="1">
    <source>
        <dbReference type="ARBA" id="ARBA00000085"/>
    </source>
</evidence>
<evidence type="ECO:0000313" key="5">
    <source>
        <dbReference type="Proteomes" id="UP000244867"/>
    </source>
</evidence>
<dbReference type="RefSeq" id="WP_108344842.1">
    <property type="nucleotide sequence ID" value="NZ_PYXZ01000005.1"/>
</dbReference>
<dbReference type="CDD" id="cd00082">
    <property type="entry name" value="HisKA"/>
    <property type="match status" value="1"/>
</dbReference>
<organism evidence="4 5">
    <name type="scientific">Nocardioides currus</name>
    <dbReference type="NCBI Taxonomy" id="2133958"/>
    <lineage>
        <taxon>Bacteria</taxon>
        <taxon>Bacillati</taxon>
        <taxon>Actinomycetota</taxon>
        <taxon>Actinomycetes</taxon>
        <taxon>Propionibacteriales</taxon>
        <taxon>Nocardioidaceae</taxon>
        <taxon>Nocardioides</taxon>
    </lineage>
</organism>
<evidence type="ECO:0000256" key="2">
    <source>
        <dbReference type="ARBA" id="ARBA00004236"/>
    </source>
</evidence>
<accession>A0A2R7YW96</accession>
<dbReference type="EMBL" id="PYXZ01000005">
    <property type="protein sequence ID" value="PUA80648.1"/>
    <property type="molecule type" value="Genomic_DNA"/>
</dbReference>
<evidence type="ECO:0000256" key="3">
    <source>
        <dbReference type="ARBA" id="ARBA00012438"/>
    </source>
</evidence>
<comment type="subcellular location">
    <subcellularLocation>
        <location evidence="2">Cell membrane</location>
    </subcellularLocation>
</comment>
<dbReference type="GO" id="GO:0005886">
    <property type="term" value="C:plasma membrane"/>
    <property type="evidence" value="ECO:0007669"/>
    <property type="project" value="UniProtKB-SubCell"/>
</dbReference>
<comment type="caution">
    <text evidence="4">The sequence shown here is derived from an EMBL/GenBank/DDBJ whole genome shotgun (WGS) entry which is preliminary data.</text>
</comment>
<sequence>MSTRDELVSFARRSAHDLNNTVAALSMAVEIALDMAPEGDEDMTGLLERIHRNAVKLGETVDGLPDRAREWPLEDGDA</sequence>
<dbReference type="GO" id="GO:0000155">
    <property type="term" value="F:phosphorelay sensor kinase activity"/>
    <property type="evidence" value="ECO:0007669"/>
    <property type="project" value="InterPro"/>
</dbReference>
<evidence type="ECO:0000313" key="4">
    <source>
        <dbReference type="EMBL" id="PUA80648.1"/>
    </source>
</evidence>
<dbReference type="SUPFAM" id="SSF47384">
    <property type="entry name" value="Homodimeric domain of signal transducing histidine kinase"/>
    <property type="match status" value="1"/>
</dbReference>
<dbReference type="EC" id="2.7.13.3" evidence="3"/>
<dbReference type="Proteomes" id="UP000244867">
    <property type="component" value="Unassembled WGS sequence"/>
</dbReference>
<name>A0A2R7YW96_9ACTN</name>
<dbReference type="InterPro" id="IPR003661">
    <property type="entry name" value="HisK_dim/P_dom"/>
</dbReference>
<dbReference type="AlphaFoldDB" id="A0A2R7YW96"/>
<dbReference type="OrthoDB" id="3787145at2"/>
<dbReference type="Gene3D" id="1.10.287.130">
    <property type="match status" value="1"/>
</dbReference>
<protein>
    <recommendedName>
        <fullName evidence="3">histidine kinase</fullName>
        <ecNumber evidence="3">2.7.13.3</ecNumber>
    </recommendedName>
</protein>
<comment type="catalytic activity">
    <reaction evidence="1">
        <text>ATP + protein L-histidine = ADP + protein N-phospho-L-histidine.</text>
        <dbReference type="EC" id="2.7.13.3"/>
    </reaction>
</comment>